<feature type="domain" description="PX" evidence="11">
    <location>
        <begin position="141"/>
        <end position="252"/>
    </location>
</feature>
<dbReference type="EMBL" id="WIUZ02000006">
    <property type="protein sequence ID" value="KAF9786469.1"/>
    <property type="molecule type" value="Genomic_DNA"/>
</dbReference>
<reference evidence="12" key="2">
    <citation type="submission" date="2020-11" db="EMBL/GenBank/DDBJ databases">
        <authorList>
            <consortium name="DOE Joint Genome Institute"/>
            <person name="Kuo A."/>
            <person name="Miyauchi S."/>
            <person name="Kiss E."/>
            <person name="Drula E."/>
            <person name="Kohler A."/>
            <person name="Sanchez-Garcia M."/>
            <person name="Andreopoulos B."/>
            <person name="Barry K.W."/>
            <person name="Bonito G."/>
            <person name="Buee M."/>
            <person name="Carver A."/>
            <person name="Chen C."/>
            <person name="Cichocki N."/>
            <person name="Clum A."/>
            <person name="Culley D."/>
            <person name="Crous P.W."/>
            <person name="Fauchery L."/>
            <person name="Girlanda M."/>
            <person name="Hayes R."/>
            <person name="Keri Z."/>
            <person name="Labutti K."/>
            <person name="Lipzen A."/>
            <person name="Lombard V."/>
            <person name="Magnuson J."/>
            <person name="Maillard F."/>
            <person name="Morin E."/>
            <person name="Murat C."/>
            <person name="Nolan M."/>
            <person name="Ohm R."/>
            <person name="Pangilinan J."/>
            <person name="Pereira M."/>
            <person name="Perotto S."/>
            <person name="Peter M."/>
            <person name="Riley R."/>
            <person name="Sitrit Y."/>
            <person name="Stielow B."/>
            <person name="Szollosi G."/>
            <person name="Zifcakova L."/>
            <person name="Stursova M."/>
            <person name="Spatafora J.W."/>
            <person name="Tedersoo L."/>
            <person name="Vaario L.-M."/>
            <person name="Yamada A."/>
            <person name="Yan M."/>
            <person name="Wang P."/>
            <person name="Xu J."/>
            <person name="Bruns T."/>
            <person name="Baldrian P."/>
            <person name="Vilgalys R."/>
            <person name="Henrissat B."/>
            <person name="Grigoriev I.V."/>
            <person name="Hibbett D."/>
            <person name="Nagy L.G."/>
            <person name="Martin F.M."/>
        </authorList>
    </citation>
    <scope>NUCLEOTIDE SEQUENCE</scope>
    <source>
        <strain evidence="12">UH-Tt-Lm1</strain>
    </source>
</reference>
<comment type="function">
    <text evidence="7">Recruits the lipid transfer protein VPS13 to endosomal and vacuolar membranes.</text>
</comment>
<evidence type="ECO:0000256" key="9">
    <source>
        <dbReference type="ARBA" id="ARBA00033785"/>
    </source>
</evidence>
<dbReference type="PANTHER" id="PTHR10555:SF170">
    <property type="entry name" value="FI18122P1"/>
    <property type="match status" value="1"/>
</dbReference>
<accession>A0A9P6HI66</accession>
<name>A0A9P6HI66_9AGAM</name>
<sequence>MDQASSRSKLISPGRSSVDDATAAGTSSRAVCGPQHPFENSKKLLVLLPNDAIDAEAETRLFNELREATQSDDDDESYLQTLKRHETRTSLDSTQPTSRKSLRIPELGASSPELGKYETPASIFSDDIWLGDNSGASSLFARGVEIRGWTSVGDKLGGAYIVYECVVRTKEETVIHVHKRYNAFEELFNSLHRTLPRQEHRLIPPLPPKTSLAKYRSSFLEKRRRMLERWLSSVLLHPDLGGSQAVRNWLLN</sequence>
<evidence type="ECO:0000256" key="6">
    <source>
        <dbReference type="ARBA" id="ARBA00023136"/>
    </source>
</evidence>
<comment type="similarity">
    <text evidence="3">Belongs to the YPT35 family.</text>
</comment>
<comment type="caution">
    <text evidence="12">The sequence shown here is derived from an EMBL/GenBank/DDBJ whole genome shotgun (WGS) entry which is preliminary data.</text>
</comment>
<evidence type="ECO:0000256" key="1">
    <source>
        <dbReference type="ARBA" id="ARBA00004148"/>
    </source>
</evidence>
<keyword evidence="13" id="KW-1185">Reference proteome</keyword>
<keyword evidence="4" id="KW-0926">Vacuole</keyword>
<dbReference type="Pfam" id="PF00787">
    <property type="entry name" value="PX"/>
    <property type="match status" value="1"/>
</dbReference>
<evidence type="ECO:0000313" key="12">
    <source>
        <dbReference type="EMBL" id="KAF9786469.1"/>
    </source>
</evidence>
<keyword evidence="6" id="KW-0472">Membrane</keyword>
<keyword evidence="5" id="KW-0967">Endosome</keyword>
<evidence type="ECO:0000256" key="8">
    <source>
        <dbReference type="ARBA" id="ARBA00033774"/>
    </source>
</evidence>
<dbReference type="InterPro" id="IPR001683">
    <property type="entry name" value="PX_dom"/>
</dbReference>
<dbReference type="InterPro" id="IPR037917">
    <property type="entry name" value="Ypt35_PX"/>
</dbReference>
<protein>
    <recommendedName>
        <fullName evidence="8">Endosomal/vacuolar adapter protein YPT35</fullName>
    </recommendedName>
    <alternativeName>
        <fullName evidence="9">PX domain-containing protein YPT35</fullName>
    </alternativeName>
</protein>
<dbReference type="GO" id="GO:0005774">
    <property type="term" value="C:vacuolar membrane"/>
    <property type="evidence" value="ECO:0007669"/>
    <property type="project" value="UniProtKB-SubCell"/>
</dbReference>
<dbReference type="SUPFAM" id="SSF64268">
    <property type="entry name" value="PX domain"/>
    <property type="match status" value="1"/>
</dbReference>
<dbReference type="GO" id="GO:0032266">
    <property type="term" value="F:phosphatidylinositol-3-phosphate binding"/>
    <property type="evidence" value="ECO:0007669"/>
    <property type="project" value="InterPro"/>
</dbReference>
<evidence type="ECO:0000256" key="7">
    <source>
        <dbReference type="ARBA" id="ARBA00033728"/>
    </source>
</evidence>
<dbReference type="PROSITE" id="PS50195">
    <property type="entry name" value="PX"/>
    <property type="match status" value="1"/>
</dbReference>
<evidence type="ECO:0000256" key="2">
    <source>
        <dbReference type="ARBA" id="ARBA00004177"/>
    </source>
</evidence>
<organism evidence="12 13">
    <name type="scientific">Thelephora terrestris</name>
    <dbReference type="NCBI Taxonomy" id="56493"/>
    <lineage>
        <taxon>Eukaryota</taxon>
        <taxon>Fungi</taxon>
        <taxon>Dikarya</taxon>
        <taxon>Basidiomycota</taxon>
        <taxon>Agaricomycotina</taxon>
        <taxon>Agaricomycetes</taxon>
        <taxon>Thelephorales</taxon>
        <taxon>Thelephoraceae</taxon>
        <taxon>Thelephora</taxon>
    </lineage>
</organism>
<dbReference type="CDD" id="cd07280">
    <property type="entry name" value="PX_YPT35"/>
    <property type="match status" value="1"/>
</dbReference>
<dbReference type="GO" id="GO:0010008">
    <property type="term" value="C:endosome membrane"/>
    <property type="evidence" value="ECO:0007669"/>
    <property type="project" value="UniProtKB-SubCell"/>
</dbReference>
<feature type="compositionally biased region" description="Polar residues" evidence="10">
    <location>
        <begin position="90"/>
        <end position="99"/>
    </location>
</feature>
<feature type="region of interest" description="Disordered" evidence="10">
    <location>
        <begin position="1"/>
        <end position="37"/>
    </location>
</feature>
<evidence type="ECO:0000256" key="3">
    <source>
        <dbReference type="ARBA" id="ARBA00007426"/>
    </source>
</evidence>
<evidence type="ECO:0000313" key="13">
    <source>
        <dbReference type="Proteomes" id="UP000736335"/>
    </source>
</evidence>
<dbReference type="Proteomes" id="UP000736335">
    <property type="component" value="Unassembled WGS sequence"/>
</dbReference>
<dbReference type="PANTHER" id="PTHR10555">
    <property type="entry name" value="SORTING NEXIN"/>
    <property type="match status" value="1"/>
</dbReference>
<feature type="region of interest" description="Disordered" evidence="10">
    <location>
        <begin position="83"/>
        <end position="113"/>
    </location>
</feature>
<evidence type="ECO:0000259" key="11">
    <source>
        <dbReference type="PROSITE" id="PS50195"/>
    </source>
</evidence>
<evidence type="ECO:0000256" key="4">
    <source>
        <dbReference type="ARBA" id="ARBA00022554"/>
    </source>
</evidence>
<proteinExistence type="inferred from homology"/>
<reference evidence="12" key="1">
    <citation type="journal article" date="2020" name="Nat. Commun.">
        <title>Large-scale genome sequencing of mycorrhizal fungi provides insights into the early evolution of symbiotic traits.</title>
        <authorList>
            <person name="Miyauchi S."/>
            <person name="Kiss E."/>
            <person name="Kuo A."/>
            <person name="Drula E."/>
            <person name="Kohler A."/>
            <person name="Sanchez-Garcia M."/>
            <person name="Morin E."/>
            <person name="Andreopoulos B."/>
            <person name="Barry K.W."/>
            <person name="Bonito G."/>
            <person name="Buee M."/>
            <person name="Carver A."/>
            <person name="Chen C."/>
            <person name="Cichocki N."/>
            <person name="Clum A."/>
            <person name="Culley D."/>
            <person name="Crous P.W."/>
            <person name="Fauchery L."/>
            <person name="Girlanda M."/>
            <person name="Hayes R.D."/>
            <person name="Keri Z."/>
            <person name="LaButti K."/>
            <person name="Lipzen A."/>
            <person name="Lombard V."/>
            <person name="Magnuson J."/>
            <person name="Maillard F."/>
            <person name="Murat C."/>
            <person name="Nolan M."/>
            <person name="Ohm R.A."/>
            <person name="Pangilinan J."/>
            <person name="Pereira M.F."/>
            <person name="Perotto S."/>
            <person name="Peter M."/>
            <person name="Pfister S."/>
            <person name="Riley R."/>
            <person name="Sitrit Y."/>
            <person name="Stielow J.B."/>
            <person name="Szollosi G."/>
            <person name="Zifcakova L."/>
            <person name="Stursova M."/>
            <person name="Spatafora J.W."/>
            <person name="Tedersoo L."/>
            <person name="Vaario L.M."/>
            <person name="Yamada A."/>
            <person name="Yan M."/>
            <person name="Wang P."/>
            <person name="Xu J."/>
            <person name="Bruns T."/>
            <person name="Baldrian P."/>
            <person name="Vilgalys R."/>
            <person name="Dunand C."/>
            <person name="Henrissat B."/>
            <person name="Grigoriev I.V."/>
            <person name="Hibbett D."/>
            <person name="Nagy L.G."/>
            <person name="Martin F.M."/>
        </authorList>
    </citation>
    <scope>NUCLEOTIDE SEQUENCE</scope>
    <source>
        <strain evidence="12">UH-Tt-Lm1</strain>
    </source>
</reference>
<comment type="subcellular location">
    <subcellularLocation>
        <location evidence="2">Endosome</location>
    </subcellularLocation>
    <subcellularLocation>
        <location evidence="1">Vacuole membrane</location>
        <topology evidence="1">Peripheral membrane protein</topology>
    </subcellularLocation>
</comment>
<dbReference type="OrthoDB" id="10254720at2759"/>
<dbReference type="AlphaFoldDB" id="A0A9P6HI66"/>
<dbReference type="SMART" id="SM00312">
    <property type="entry name" value="PX"/>
    <property type="match status" value="1"/>
</dbReference>
<dbReference type="Gene3D" id="3.30.1520.10">
    <property type="entry name" value="Phox-like domain"/>
    <property type="match status" value="1"/>
</dbReference>
<evidence type="ECO:0000256" key="10">
    <source>
        <dbReference type="SAM" id="MobiDB-lite"/>
    </source>
</evidence>
<dbReference type="InterPro" id="IPR036871">
    <property type="entry name" value="PX_dom_sf"/>
</dbReference>
<evidence type="ECO:0000256" key="5">
    <source>
        <dbReference type="ARBA" id="ARBA00022753"/>
    </source>
</evidence>
<gene>
    <name evidence="12" type="ORF">BJ322DRAFT_789285</name>
</gene>